<name>A0A6I1FDU8_9BACI</name>
<comment type="caution">
    <text evidence="8">The sequence shown here is derived from an EMBL/GenBank/DDBJ whole genome shotgun (WGS) entry which is preliminary data.</text>
</comment>
<dbReference type="PRINTS" id="PR00502">
    <property type="entry name" value="NUDIXFAMILY"/>
</dbReference>
<evidence type="ECO:0000256" key="1">
    <source>
        <dbReference type="ARBA" id="ARBA00001946"/>
    </source>
</evidence>
<keyword evidence="3" id="KW-0479">Metal-binding</keyword>
<reference evidence="8 9" key="1">
    <citation type="submission" date="2019-10" db="EMBL/GenBank/DDBJ databases">
        <title>Bacillus aerolatum sp. nov., isolated from bioaerosol of sport playgrounds.</title>
        <authorList>
            <person name="Chen P."/>
            <person name="Zhang G."/>
        </authorList>
    </citation>
    <scope>NUCLEOTIDE SEQUENCE [LARGE SCALE GENOMIC DNA]</scope>
    <source>
        <strain evidence="8 9">CX253</strain>
    </source>
</reference>
<dbReference type="InterPro" id="IPR015797">
    <property type="entry name" value="NUDIX_hydrolase-like_dom_sf"/>
</dbReference>
<keyword evidence="5" id="KW-0460">Magnesium</keyword>
<dbReference type="PANTHER" id="PTHR43758:SF8">
    <property type="entry name" value="8-OXO-DGTP DIPHOSPHATASE YTKD-RELATED"/>
    <property type="match status" value="1"/>
</dbReference>
<keyword evidence="4 6" id="KW-0378">Hydrolase</keyword>
<dbReference type="NCBIfam" id="TIGR02705">
    <property type="entry name" value="nudix_YtkD"/>
    <property type="match status" value="1"/>
</dbReference>
<sequence length="159" mass="18655">MFEFIDENGCQVTLAYEREAFSLPARHVIVFCRFERKWLLTLHPKRGLECPGGKVETGETVEEAAKREVLEETGAIVTKLHFVGEYFVRRSKMPFVKAIFFAEIGKIEKKEDYLETAGPVLFDQDLLTERMDSRFSFLMKDEVVERTLDFLTYKQWLEQ</sequence>
<comment type="similarity">
    <text evidence="2 6">Belongs to the Nudix hydrolase family.</text>
</comment>
<comment type="cofactor">
    <cofactor evidence="1">
        <name>Mg(2+)</name>
        <dbReference type="ChEBI" id="CHEBI:18420"/>
    </cofactor>
</comment>
<organism evidence="8 9">
    <name type="scientific">Bacillus aerolatus</name>
    <dbReference type="NCBI Taxonomy" id="2653354"/>
    <lineage>
        <taxon>Bacteria</taxon>
        <taxon>Bacillati</taxon>
        <taxon>Bacillota</taxon>
        <taxon>Bacilli</taxon>
        <taxon>Bacillales</taxon>
        <taxon>Bacillaceae</taxon>
        <taxon>Bacillus</taxon>
    </lineage>
</organism>
<proteinExistence type="inferred from homology"/>
<evidence type="ECO:0000256" key="5">
    <source>
        <dbReference type="ARBA" id="ARBA00022842"/>
    </source>
</evidence>
<dbReference type="InterPro" id="IPR000086">
    <property type="entry name" value="NUDIX_hydrolase_dom"/>
</dbReference>
<keyword evidence="9" id="KW-1185">Reference proteome</keyword>
<evidence type="ECO:0000313" key="8">
    <source>
        <dbReference type="EMBL" id="KAB7705840.1"/>
    </source>
</evidence>
<evidence type="ECO:0000256" key="4">
    <source>
        <dbReference type="ARBA" id="ARBA00022801"/>
    </source>
</evidence>
<dbReference type="RefSeq" id="WP_152152323.1">
    <property type="nucleotide sequence ID" value="NZ_WEIO01000007.1"/>
</dbReference>
<dbReference type="InterPro" id="IPR014078">
    <property type="entry name" value="Nudix_YtkD"/>
</dbReference>
<evidence type="ECO:0000256" key="2">
    <source>
        <dbReference type="ARBA" id="ARBA00005582"/>
    </source>
</evidence>
<evidence type="ECO:0000259" key="7">
    <source>
        <dbReference type="PROSITE" id="PS51462"/>
    </source>
</evidence>
<dbReference type="GO" id="GO:0046872">
    <property type="term" value="F:metal ion binding"/>
    <property type="evidence" value="ECO:0007669"/>
    <property type="project" value="UniProtKB-KW"/>
</dbReference>
<feature type="domain" description="Nudix hydrolase" evidence="7">
    <location>
        <begin position="21"/>
        <end position="145"/>
    </location>
</feature>
<dbReference type="AlphaFoldDB" id="A0A6I1FDU8"/>
<dbReference type="Pfam" id="PF00293">
    <property type="entry name" value="NUDIX"/>
    <property type="match status" value="1"/>
</dbReference>
<protein>
    <submittedName>
        <fullName evidence="8">Nucleoside triphosphatase YtkD</fullName>
    </submittedName>
</protein>
<dbReference type="PROSITE" id="PS00893">
    <property type="entry name" value="NUDIX_BOX"/>
    <property type="match status" value="1"/>
</dbReference>
<gene>
    <name evidence="8" type="primary">ytkD</name>
    <name evidence="8" type="ORF">F9802_12245</name>
</gene>
<evidence type="ECO:0000313" key="9">
    <source>
        <dbReference type="Proteomes" id="UP000429595"/>
    </source>
</evidence>
<dbReference type="InterPro" id="IPR020084">
    <property type="entry name" value="NUDIX_hydrolase_CS"/>
</dbReference>
<dbReference type="CDD" id="cd04665">
    <property type="entry name" value="NUDIX_RppH"/>
    <property type="match status" value="1"/>
</dbReference>
<accession>A0A6I1FDU8</accession>
<evidence type="ECO:0000256" key="6">
    <source>
        <dbReference type="RuleBase" id="RU003476"/>
    </source>
</evidence>
<evidence type="ECO:0000256" key="3">
    <source>
        <dbReference type="ARBA" id="ARBA00022723"/>
    </source>
</evidence>
<dbReference type="GO" id="GO:0016818">
    <property type="term" value="F:hydrolase activity, acting on acid anhydrides, in phosphorus-containing anhydrides"/>
    <property type="evidence" value="ECO:0007669"/>
    <property type="project" value="TreeGrafter"/>
</dbReference>
<dbReference type="Gene3D" id="3.90.79.10">
    <property type="entry name" value="Nucleoside Triphosphate Pyrophosphohydrolase"/>
    <property type="match status" value="1"/>
</dbReference>
<dbReference type="Proteomes" id="UP000429595">
    <property type="component" value="Unassembled WGS sequence"/>
</dbReference>
<dbReference type="PANTHER" id="PTHR43758">
    <property type="entry name" value="7,8-DIHYDRO-8-OXOGUANINE TRIPHOSPHATASE"/>
    <property type="match status" value="1"/>
</dbReference>
<dbReference type="SUPFAM" id="SSF55811">
    <property type="entry name" value="Nudix"/>
    <property type="match status" value="1"/>
</dbReference>
<dbReference type="InterPro" id="IPR020476">
    <property type="entry name" value="Nudix_hydrolase"/>
</dbReference>
<dbReference type="PROSITE" id="PS51462">
    <property type="entry name" value="NUDIX"/>
    <property type="match status" value="1"/>
</dbReference>
<dbReference type="EMBL" id="WEIO01000007">
    <property type="protein sequence ID" value="KAB7705840.1"/>
    <property type="molecule type" value="Genomic_DNA"/>
</dbReference>
<dbReference type="GO" id="GO:0005737">
    <property type="term" value="C:cytoplasm"/>
    <property type="evidence" value="ECO:0007669"/>
    <property type="project" value="TreeGrafter"/>
</dbReference>